<feature type="compositionally biased region" description="Low complexity" evidence="1">
    <location>
        <begin position="364"/>
        <end position="373"/>
    </location>
</feature>
<dbReference type="EMBL" id="JAFMPY010000022">
    <property type="protein sequence ID" value="MBO0905477.1"/>
    <property type="molecule type" value="Genomic_DNA"/>
</dbReference>
<evidence type="ECO:0000313" key="2">
    <source>
        <dbReference type="EMBL" id="MBO0905477.1"/>
    </source>
</evidence>
<comment type="caution">
    <text evidence="2">The sequence shown here is derived from an EMBL/GenBank/DDBJ whole genome shotgun (WGS) entry which is preliminary data.</text>
</comment>
<organism evidence="2 3">
    <name type="scientific">Jiella sonneratiae</name>
    <dbReference type="NCBI Taxonomy" id="2816856"/>
    <lineage>
        <taxon>Bacteria</taxon>
        <taxon>Pseudomonadati</taxon>
        <taxon>Pseudomonadota</taxon>
        <taxon>Alphaproteobacteria</taxon>
        <taxon>Hyphomicrobiales</taxon>
        <taxon>Aurantimonadaceae</taxon>
        <taxon>Jiella</taxon>
    </lineage>
</organism>
<proteinExistence type="predicted"/>
<feature type="region of interest" description="Disordered" evidence="1">
    <location>
        <begin position="336"/>
        <end position="373"/>
    </location>
</feature>
<gene>
    <name evidence="2" type="primary">tssG</name>
    <name evidence="2" type="ORF">J1C47_17675</name>
</gene>
<evidence type="ECO:0000313" key="3">
    <source>
        <dbReference type="Proteomes" id="UP000664288"/>
    </source>
</evidence>
<dbReference type="RefSeq" id="WP_207352115.1">
    <property type="nucleotide sequence ID" value="NZ_JAFMPY010000022.1"/>
</dbReference>
<dbReference type="PANTHER" id="PTHR35564">
    <property type="match status" value="1"/>
</dbReference>
<dbReference type="PANTHER" id="PTHR35564:SF4">
    <property type="entry name" value="CYTOPLASMIC PROTEIN"/>
    <property type="match status" value="1"/>
</dbReference>
<protein>
    <submittedName>
        <fullName evidence="2">Type VI secretion system baseplate subunit TssG</fullName>
    </submittedName>
</protein>
<sequence length="373" mass="39679">MLGEQLGKLAAEDPQAIDLFVLLRQAERRATERPRIGKSRAARDDGVTLGQEPFVAFPSGNVAGVTRRAGRLHVTTRFLGYFGPQGALPLLSTLDAIDWQEAGDQSFLRFTEIFSNRFLQLFFRAFGDARAIVQADRPEADRFCRYLGAVAGFSEEAARTRQGPVAAARTGHAGLLAARVKGPAVLSQILSGVLGVRARIVERVPLRLTLEPAECTALGVNRSRLGEDTALGSRALSLADKIAIEIRAKSLADYRALLPRGARARLLGELVFLALGRRVETEIRLGLPAHLAPPICLGKAGELGWTGWIGQPRATDDRDPGEAAAACRFDARFVPGPPGPALPNPALSGPVPCGPAPPEPTPPGAASAEEAMS</sequence>
<feature type="compositionally biased region" description="Pro residues" evidence="1">
    <location>
        <begin position="352"/>
        <end position="363"/>
    </location>
</feature>
<dbReference type="InterPro" id="IPR010732">
    <property type="entry name" value="T6SS_TssG-like"/>
</dbReference>
<dbReference type="Proteomes" id="UP000664288">
    <property type="component" value="Unassembled WGS sequence"/>
</dbReference>
<dbReference type="Pfam" id="PF06996">
    <property type="entry name" value="T6SS_TssG"/>
    <property type="match status" value="1"/>
</dbReference>
<reference evidence="2 3" key="1">
    <citation type="submission" date="2021-03" db="EMBL/GenBank/DDBJ databases">
        <title>Whole genome sequence of Jiella sp. MQZ13P-4.</title>
        <authorList>
            <person name="Tuo L."/>
        </authorList>
    </citation>
    <scope>NUCLEOTIDE SEQUENCE [LARGE SCALE GENOMIC DNA]</scope>
    <source>
        <strain evidence="2 3">MQZ13P-4</strain>
    </source>
</reference>
<accession>A0ABS3J746</accession>
<name>A0ABS3J746_9HYPH</name>
<evidence type="ECO:0000256" key="1">
    <source>
        <dbReference type="SAM" id="MobiDB-lite"/>
    </source>
</evidence>
<keyword evidence="3" id="KW-1185">Reference proteome</keyword>
<dbReference type="NCBIfam" id="TIGR03347">
    <property type="entry name" value="VI_chp_1"/>
    <property type="match status" value="1"/>
</dbReference>